<dbReference type="KEGG" id="asan:AWM72_06185"/>
<dbReference type="GeneID" id="92903654"/>
<dbReference type="GO" id="GO:0046914">
    <property type="term" value="F:transition metal ion binding"/>
    <property type="evidence" value="ECO:0007669"/>
    <property type="project" value="InterPro"/>
</dbReference>
<dbReference type="InterPro" id="IPR008988">
    <property type="entry name" value="Transcriptional_repressor_C"/>
</dbReference>
<dbReference type="InterPro" id="IPR053184">
    <property type="entry name" value="FeoA-like"/>
</dbReference>
<dbReference type="Gene3D" id="2.30.30.90">
    <property type="match status" value="1"/>
</dbReference>
<reference evidence="5" key="2">
    <citation type="submission" date="2016-01" db="EMBL/GenBank/DDBJ databases">
        <title>Six Aerococcus type strain genome sequencing and assembly using PacBio and Illumina Hiseq.</title>
        <authorList>
            <person name="Carkaci D."/>
            <person name="Dargis R."/>
            <person name="Nielsen X.C."/>
            <person name="Skovgaard O."/>
            <person name="Fuursted K."/>
            <person name="Christensen J.J."/>
        </authorList>
    </citation>
    <scope>NUCLEOTIDE SEQUENCE [LARGE SCALE GENOMIC DNA]</scope>
    <source>
        <strain evidence="5">CCUG43001</strain>
    </source>
</reference>
<feature type="domain" description="Ferrous iron transporter FeoA-like" evidence="2">
    <location>
        <begin position="1"/>
        <end position="70"/>
    </location>
</feature>
<accession>A0A109RF06</accession>
<dbReference type="PANTHER" id="PTHR43151">
    <property type="entry name" value="FEOA FAMILY PROTEIN"/>
    <property type="match status" value="1"/>
</dbReference>
<evidence type="ECO:0000313" key="3">
    <source>
        <dbReference type="EMBL" id="AMB94376.1"/>
    </source>
</evidence>
<evidence type="ECO:0000256" key="1">
    <source>
        <dbReference type="ARBA" id="ARBA00023004"/>
    </source>
</evidence>
<dbReference type="Proteomes" id="UP000234239">
    <property type="component" value="Unassembled WGS sequence"/>
</dbReference>
<sequence length="70" mass="7652">MYLAMLTKGETGTIARLVGSKQIVKRLTDLGFVPGAEITVRNELAGDLIVDLKGTRLALNRSMAMHILLR</sequence>
<dbReference type="PANTHER" id="PTHR43151:SF1">
    <property type="entry name" value="SSR2333 PROTEIN"/>
    <property type="match status" value="1"/>
</dbReference>
<organism evidence="3 5">
    <name type="scientific">Aerococcus sanguinicola</name>
    <dbReference type="NCBI Taxonomy" id="119206"/>
    <lineage>
        <taxon>Bacteria</taxon>
        <taxon>Bacillati</taxon>
        <taxon>Bacillota</taxon>
        <taxon>Bacilli</taxon>
        <taxon>Lactobacillales</taxon>
        <taxon>Aerococcaceae</taxon>
        <taxon>Aerococcus</taxon>
    </lineage>
</organism>
<dbReference type="EMBL" id="CP014160">
    <property type="protein sequence ID" value="AMB94376.1"/>
    <property type="molecule type" value="Genomic_DNA"/>
</dbReference>
<evidence type="ECO:0000259" key="2">
    <source>
        <dbReference type="SMART" id="SM00899"/>
    </source>
</evidence>
<keyword evidence="1" id="KW-0408">Iron</keyword>
<dbReference type="SMART" id="SM00899">
    <property type="entry name" value="FeoA"/>
    <property type="match status" value="1"/>
</dbReference>
<evidence type="ECO:0000313" key="6">
    <source>
        <dbReference type="Proteomes" id="UP000234239"/>
    </source>
</evidence>
<gene>
    <name evidence="3" type="ORF">AWM72_06185</name>
    <name evidence="4" type="ORF">CYJ28_09445</name>
</gene>
<evidence type="ECO:0000313" key="4">
    <source>
        <dbReference type="EMBL" id="PKZ20700.1"/>
    </source>
</evidence>
<evidence type="ECO:0000313" key="5">
    <source>
        <dbReference type="Proteomes" id="UP000069912"/>
    </source>
</evidence>
<dbReference type="RefSeq" id="WP_067974918.1">
    <property type="nucleotide sequence ID" value="NZ_CAJHKN010000002.1"/>
</dbReference>
<dbReference type="Proteomes" id="UP000069912">
    <property type="component" value="Chromosome"/>
</dbReference>
<dbReference type="OrthoDB" id="5984at2"/>
<protein>
    <submittedName>
        <fullName evidence="4">Ferrous iron transport protein A</fullName>
    </submittedName>
</protein>
<reference evidence="3 5" key="1">
    <citation type="journal article" date="2016" name="Genome Announc.">
        <title>Complete Genome Sequences of Aerococcus christensenii CCUG 28831T, Aerococcus sanguinicola CCUG 43001T, Aerococcus urinae CCUG 36881T, Aerococcus urinaeequi CCUG 28094T, Aerococcus urinaehominis CCUG 42038 BT, and Aerococcus viridans CCUG 4311T.</title>
        <authorList>
            <person name="Carkaci D."/>
            <person name="Dargis R."/>
            <person name="Nielsen X.C."/>
            <person name="Skovgaard O."/>
            <person name="Fuursted K."/>
            <person name="Christensen J.J."/>
        </authorList>
    </citation>
    <scope>NUCLEOTIDE SEQUENCE [LARGE SCALE GENOMIC DNA]</scope>
    <source>
        <strain evidence="3 5">CCUG43001</strain>
    </source>
</reference>
<proteinExistence type="predicted"/>
<dbReference type="EMBL" id="PKGY01000007">
    <property type="protein sequence ID" value="PKZ20700.1"/>
    <property type="molecule type" value="Genomic_DNA"/>
</dbReference>
<name>A0A109RF06_9LACT</name>
<reference evidence="4 6" key="3">
    <citation type="submission" date="2017-12" db="EMBL/GenBank/DDBJ databases">
        <title>Phylogenetic diversity of female urinary microbiome.</title>
        <authorList>
            <person name="Thomas-White K."/>
            <person name="Wolfe A.J."/>
        </authorList>
    </citation>
    <scope>NUCLEOTIDE SEQUENCE [LARGE SCALE GENOMIC DNA]</scope>
    <source>
        <strain evidence="4 6">UMB0139</strain>
    </source>
</reference>
<dbReference type="Pfam" id="PF04023">
    <property type="entry name" value="FeoA"/>
    <property type="match status" value="1"/>
</dbReference>
<dbReference type="InterPro" id="IPR007167">
    <property type="entry name" value="Fe-transptr_FeoA-like"/>
</dbReference>
<keyword evidence="5" id="KW-1185">Reference proteome</keyword>
<dbReference type="SUPFAM" id="SSF50037">
    <property type="entry name" value="C-terminal domain of transcriptional repressors"/>
    <property type="match status" value="1"/>
</dbReference>
<dbReference type="AlphaFoldDB" id="A0A109RF06"/>
<dbReference type="InterPro" id="IPR038157">
    <property type="entry name" value="FeoA_core_dom"/>
</dbReference>